<dbReference type="VEuPathDB" id="CryptoDB:Cvel_7258"/>
<dbReference type="InterPro" id="IPR011333">
    <property type="entry name" value="SKP1/BTB/POZ_sf"/>
</dbReference>
<feature type="domain" description="SKP1 component POZ" evidence="2">
    <location>
        <begin position="10"/>
        <end position="68"/>
    </location>
</feature>
<dbReference type="SMART" id="SM00512">
    <property type="entry name" value="Skp1"/>
    <property type="match status" value="1"/>
</dbReference>
<accession>A0A0G4HKB4</accession>
<gene>
    <name evidence="3" type="ORF">Cvel_7258</name>
</gene>
<dbReference type="InterPro" id="IPR016073">
    <property type="entry name" value="Skp1_comp_POZ"/>
</dbReference>
<dbReference type="AlphaFoldDB" id="A0A0G4HKB4"/>
<protein>
    <recommendedName>
        <fullName evidence="2">SKP1 component POZ domain-containing protein</fullName>
    </recommendedName>
</protein>
<evidence type="ECO:0000259" key="2">
    <source>
        <dbReference type="Pfam" id="PF03931"/>
    </source>
</evidence>
<dbReference type="InterPro" id="IPR001232">
    <property type="entry name" value="SKP1-like"/>
</dbReference>
<dbReference type="SUPFAM" id="SSF54695">
    <property type="entry name" value="POZ domain"/>
    <property type="match status" value="1"/>
</dbReference>
<name>A0A0G4HKB4_9ALVE</name>
<reference evidence="3" key="1">
    <citation type="submission" date="2014-11" db="EMBL/GenBank/DDBJ databases">
        <authorList>
            <person name="Otto D Thomas"/>
            <person name="Naeem Raeece"/>
        </authorList>
    </citation>
    <scope>NUCLEOTIDE SEQUENCE</scope>
</reference>
<evidence type="ECO:0000256" key="1">
    <source>
        <dbReference type="ARBA" id="ARBA00009993"/>
    </source>
</evidence>
<dbReference type="Pfam" id="PF03931">
    <property type="entry name" value="Skp1_POZ"/>
    <property type="match status" value="1"/>
</dbReference>
<dbReference type="EMBL" id="CDMZ01002998">
    <property type="protein sequence ID" value="CEM44715.1"/>
    <property type="molecule type" value="Genomic_DNA"/>
</dbReference>
<evidence type="ECO:0000313" key="3">
    <source>
        <dbReference type="EMBL" id="CEM44715.1"/>
    </source>
</evidence>
<dbReference type="GO" id="GO:0006511">
    <property type="term" value="P:ubiquitin-dependent protein catabolic process"/>
    <property type="evidence" value="ECO:0007669"/>
    <property type="project" value="InterPro"/>
</dbReference>
<dbReference type="Gene3D" id="3.30.710.10">
    <property type="entry name" value="Potassium Channel Kv1.1, Chain A"/>
    <property type="match status" value="1"/>
</dbReference>
<proteinExistence type="inferred from homology"/>
<comment type="similarity">
    <text evidence="1">Belongs to the SKP1 family.</text>
</comment>
<sequence>MGENQKRQRKLSCSTGATFEVDEAVVQVSKYLSEGLIDGSLAEDETIPLPGIQPETLERLILYCRHHSHKDNPVPEVKRIWPVDIKKVS</sequence>
<organism evidence="3">
    <name type="scientific">Chromera velia CCMP2878</name>
    <dbReference type="NCBI Taxonomy" id="1169474"/>
    <lineage>
        <taxon>Eukaryota</taxon>
        <taxon>Sar</taxon>
        <taxon>Alveolata</taxon>
        <taxon>Colpodellida</taxon>
        <taxon>Chromeraceae</taxon>
        <taxon>Chromera</taxon>
    </lineage>
</organism>